<dbReference type="PROSITE" id="PS51746">
    <property type="entry name" value="PPM_2"/>
    <property type="match status" value="1"/>
</dbReference>
<organism evidence="3">
    <name type="scientific">Centruroides hentzi</name>
    <dbReference type="NCBI Taxonomy" id="88313"/>
    <lineage>
        <taxon>Eukaryota</taxon>
        <taxon>Metazoa</taxon>
        <taxon>Ecdysozoa</taxon>
        <taxon>Arthropoda</taxon>
        <taxon>Chelicerata</taxon>
        <taxon>Arachnida</taxon>
        <taxon>Scorpiones</taxon>
        <taxon>Buthida</taxon>
        <taxon>Buthoidea</taxon>
        <taxon>Buthidae</taxon>
        <taxon>Centruroides</taxon>
    </lineage>
</organism>
<protein>
    <submittedName>
        <fullName evidence="3">PP2C-like domain-containing protein</fullName>
    </submittedName>
</protein>
<feature type="compositionally biased region" description="Basic and acidic residues" evidence="1">
    <location>
        <begin position="130"/>
        <end position="143"/>
    </location>
</feature>
<sequence length="566" mass="63180">MPTLKEKVVGLLRQLSTGNETKGDGKAQCISAPVPPPKSFIEKYLNGEVRKTQPDIFCAKSSDDLPVKELAIFSNDIIASHTGPSGGLTRVNNRSKPFERIDLDVDFIDEDFVSSCDNISTLLKDEERFSEEPKKLAEQRRDSGTSSDDDEIAGIKDWNMPNENAFGISTTLYEFNPITKANAGDPIADCFGICMRQNNAIIALADGVNWGEKSSLAARCAVHGCMEYLNNAFFCGGAKISNTSDIFVCLLRSFHAAHNLILKEKAMHTTLCAAVVCPIKNSEKFAVCTCNVGDSFAYVYSKRYGIREITQGSHDIYSNRDMRDALGALGPVDGQNPELNNLTLSMTLVDPGDVVFLTSDGISDNFDPVVGKFALIKNSKILIRSASQRKEEPLKTKPLRRVNSQLTKSPTISEKPYLPRVEAHQRYELTLLRMEDMLKQKDDKEVSAKYICEELIEFVKKLTRAKRKILEDPELYLNSALPDTQEEQRLRRKQAGSKLMCVPGKLDHASIVAYKVDNYELDSSDNDKISLPDLSRKNEDLENVFSEEKNLKKSDSINFQHFESSI</sequence>
<dbReference type="Gene3D" id="3.60.40.10">
    <property type="entry name" value="PPM-type phosphatase domain"/>
    <property type="match status" value="1"/>
</dbReference>
<evidence type="ECO:0000313" key="3">
    <source>
        <dbReference type="EMBL" id="MBW20286.1"/>
    </source>
</evidence>
<dbReference type="InterPro" id="IPR001932">
    <property type="entry name" value="PPM-type_phosphatase-like_dom"/>
</dbReference>
<dbReference type="PANTHER" id="PTHR21586">
    <property type="entry name" value="TIPA"/>
    <property type="match status" value="1"/>
</dbReference>
<accession>A0A2I9LPG7</accession>
<reference evidence="3" key="1">
    <citation type="journal article" date="2017" name="Toxicon">
        <title>Venom-gland transcriptomics and venom proteomics of the Hentz striped scorpion (Centruroides hentzi; Buthidae) reveal high toxin diversity in a harmless member of a lethal family.</title>
        <authorList>
            <person name="Ward M.J."/>
            <person name="Ellsworth S.A."/>
            <person name="Rokyta D.R."/>
        </authorList>
    </citation>
    <scope>NUCLEOTIDE SEQUENCE</scope>
    <source>
        <tissue evidence="3">Venom gland</tissue>
    </source>
</reference>
<proteinExistence type="predicted"/>
<dbReference type="AlphaFoldDB" id="A0A2I9LPG7"/>
<dbReference type="EMBL" id="GFWZ01000296">
    <property type="protein sequence ID" value="MBW20286.1"/>
    <property type="molecule type" value="Transcribed_RNA"/>
</dbReference>
<dbReference type="SUPFAM" id="SSF81606">
    <property type="entry name" value="PP2C-like"/>
    <property type="match status" value="1"/>
</dbReference>
<dbReference type="Pfam" id="PF13672">
    <property type="entry name" value="PP2C_2"/>
    <property type="match status" value="1"/>
</dbReference>
<name>A0A2I9LPG7_9SCOR</name>
<evidence type="ECO:0000256" key="1">
    <source>
        <dbReference type="SAM" id="MobiDB-lite"/>
    </source>
</evidence>
<evidence type="ECO:0000259" key="2">
    <source>
        <dbReference type="PROSITE" id="PS51746"/>
    </source>
</evidence>
<dbReference type="InterPro" id="IPR036457">
    <property type="entry name" value="PPM-type-like_dom_sf"/>
</dbReference>
<feature type="region of interest" description="Disordered" evidence="1">
    <location>
        <begin position="130"/>
        <end position="155"/>
    </location>
</feature>
<dbReference type="InterPro" id="IPR053287">
    <property type="entry name" value="PP2C-like_domain"/>
</dbReference>
<dbReference type="PANTHER" id="PTHR21586:SF0">
    <property type="entry name" value="PP2C-LIKE DOMAIN-CONTAINING PROTEIN CG9801"/>
    <property type="match status" value="1"/>
</dbReference>
<feature type="domain" description="PPM-type phosphatase" evidence="2">
    <location>
        <begin position="172"/>
        <end position="516"/>
    </location>
</feature>
<dbReference type="SMART" id="SM00332">
    <property type="entry name" value="PP2Cc"/>
    <property type="match status" value="1"/>
</dbReference>